<evidence type="ECO:0000313" key="1">
    <source>
        <dbReference type="EMBL" id="MDQ0567479.1"/>
    </source>
</evidence>
<proteinExistence type="predicted"/>
<dbReference type="RefSeq" id="WP_307443964.1">
    <property type="nucleotide sequence ID" value="NZ_JAUSWP010000001.1"/>
</dbReference>
<organism evidence="1 2">
    <name type="scientific">Mycoplasma yeatsii</name>
    <dbReference type="NCBI Taxonomy" id="51365"/>
    <lineage>
        <taxon>Bacteria</taxon>
        <taxon>Bacillati</taxon>
        <taxon>Mycoplasmatota</taxon>
        <taxon>Mollicutes</taxon>
        <taxon>Mycoplasmataceae</taxon>
        <taxon>Mycoplasma</taxon>
    </lineage>
</organism>
<sequence length="263" mass="31611">MFKIKKIKPKILNLSDTYWITNFYILDDFMYVIDDKNNLFSIKNEQVLENLRTNIHTNKFLINPLSGNIIERKESELIFLNDLNQQIINLSLINNQLYITTLVENKTLNYKFKNNEIKLLDEFNNKLIFADHNNELIYKDWINKQNSLNLDFDIKKIFINNNVIFIVSDNELYMIKDSKLEKIYSSDKRIQACKFDDSSVIISDMNLDKTFCYNFVLNKNVNNISKKFYYRLDCYDRKFIVGKALYDHDKHINYYLPLDFIYI</sequence>
<comment type="caution">
    <text evidence="1">The sequence shown here is derived from an EMBL/GenBank/DDBJ whole genome shotgun (WGS) entry which is preliminary data.</text>
</comment>
<accession>A0ABU0NEV1</accession>
<reference evidence="1" key="1">
    <citation type="submission" date="2023-07" db="EMBL/GenBank/DDBJ databases">
        <title>Genomic Encyclopedia of Type Strains, Phase IV (KMG-IV): sequencing the most valuable type-strain genomes for metagenomic binning, comparative biology and taxonomic classification.</title>
        <authorList>
            <person name="Goeker M."/>
        </authorList>
    </citation>
    <scope>NUCLEOTIDE SEQUENCE [LARGE SCALE GENOMIC DNA]</scope>
    <source>
        <strain evidence="1">DSM 22019</strain>
    </source>
</reference>
<gene>
    <name evidence="1" type="ORF">J2Z63_000100</name>
</gene>
<evidence type="ECO:0000313" key="2">
    <source>
        <dbReference type="Proteomes" id="UP001236620"/>
    </source>
</evidence>
<keyword evidence="2" id="KW-1185">Reference proteome</keyword>
<name>A0ABU0NEV1_9MOLU</name>
<dbReference type="Proteomes" id="UP001236620">
    <property type="component" value="Unassembled WGS sequence"/>
</dbReference>
<protein>
    <submittedName>
        <fullName evidence="1">Uncharacterized protein</fullName>
    </submittedName>
</protein>
<dbReference type="EMBL" id="JAUSWP010000001">
    <property type="protein sequence ID" value="MDQ0567479.1"/>
    <property type="molecule type" value="Genomic_DNA"/>
</dbReference>